<dbReference type="PROSITE" id="PS51352">
    <property type="entry name" value="THIOREDOXIN_2"/>
    <property type="match status" value="1"/>
</dbReference>
<protein>
    <submittedName>
        <fullName evidence="4">Rhodanese-related sulfurtransferase</fullName>
    </submittedName>
</protein>
<dbReference type="AlphaFoldDB" id="A0A1T4KPD5"/>
<dbReference type="PROSITE" id="PS50206">
    <property type="entry name" value="RHODANESE_3"/>
    <property type="match status" value="1"/>
</dbReference>
<evidence type="ECO:0000256" key="1">
    <source>
        <dbReference type="SAM" id="SignalP"/>
    </source>
</evidence>
<sequence length="233" mass="26179">MKQVSARFCVPFFYLFLLSFNAVAQDEISPAEFSKKMTVSGIQLLDVRTAAEFKSGHLQHALQADWLRKDEFTERTKYLDKQKPLLIYCASGIRSAQAAKMLREQGFTNVQNLEGGLVAWKLAGNKVETSDNILQLSLETYKQSIPAQGLVLVEFGADWCPPCQAMLPVLDKLGKDLKGKYTPVRIDGGVHTDLMKALNVPAIPFFIVYKNGKETWRKQGVVTYEDLKAQLMN</sequence>
<feature type="domain" description="Thioredoxin" evidence="3">
    <location>
        <begin position="116"/>
        <end position="233"/>
    </location>
</feature>
<organism evidence="4 5">
    <name type="scientific">Sediminibacterium ginsengisoli</name>
    <dbReference type="NCBI Taxonomy" id="413434"/>
    <lineage>
        <taxon>Bacteria</taxon>
        <taxon>Pseudomonadati</taxon>
        <taxon>Bacteroidota</taxon>
        <taxon>Chitinophagia</taxon>
        <taxon>Chitinophagales</taxon>
        <taxon>Chitinophagaceae</taxon>
        <taxon>Sediminibacterium</taxon>
    </lineage>
</organism>
<dbReference type="Pfam" id="PF00085">
    <property type="entry name" value="Thioredoxin"/>
    <property type="match status" value="1"/>
</dbReference>
<evidence type="ECO:0000259" key="2">
    <source>
        <dbReference type="PROSITE" id="PS50206"/>
    </source>
</evidence>
<feature type="chain" id="PRO_5012391285" evidence="1">
    <location>
        <begin position="25"/>
        <end position="233"/>
    </location>
</feature>
<evidence type="ECO:0000259" key="3">
    <source>
        <dbReference type="PROSITE" id="PS51352"/>
    </source>
</evidence>
<keyword evidence="5" id="KW-1185">Reference proteome</keyword>
<dbReference type="OrthoDB" id="9808735at2"/>
<dbReference type="Proteomes" id="UP000190888">
    <property type="component" value="Unassembled WGS sequence"/>
</dbReference>
<dbReference type="RefSeq" id="WP_078830025.1">
    <property type="nucleotide sequence ID" value="NZ_FUWH01000002.1"/>
</dbReference>
<name>A0A1T4KPD5_9BACT</name>
<dbReference type="InterPro" id="IPR050229">
    <property type="entry name" value="GlpE_sulfurtransferase"/>
</dbReference>
<dbReference type="CDD" id="cd00158">
    <property type="entry name" value="RHOD"/>
    <property type="match status" value="1"/>
</dbReference>
<feature type="domain" description="Rhodanese" evidence="2">
    <location>
        <begin position="38"/>
        <end position="129"/>
    </location>
</feature>
<evidence type="ECO:0000313" key="5">
    <source>
        <dbReference type="Proteomes" id="UP000190888"/>
    </source>
</evidence>
<dbReference type="InterPro" id="IPR036873">
    <property type="entry name" value="Rhodanese-like_dom_sf"/>
</dbReference>
<dbReference type="Gene3D" id="3.40.30.10">
    <property type="entry name" value="Glutaredoxin"/>
    <property type="match status" value="1"/>
</dbReference>
<dbReference type="CDD" id="cd02947">
    <property type="entry name" value="TRX_family"/>
    <property type="match status" value="1"/>
</dbReference>
<dbReference type="InterPro" id="IPR036249">
    <property type="entry name" value="Thioredoxin-like_sf"/>
</dbReference>
<dbReference type="EMBL" id="FUWH01000002">
    <property type="protein sequence ID" value="SJZ44286.1"/>
    <property type="molecule type" value="Genomic_DNA"/>
</dbReference>
<dbReference type="SUPFAM" id="SSF52833">
    <property type="entry name" value="Thioredoxin-like"/>
    <property type="match status" value="1"/>
</dbReference>
<keyword evidence="1" id="KW-0732">Signal</keyword>
<accession>A0A1T4KPD5</accession>
<evidence type="ECO:0000313" key="4">
    <source>
        <dbReference type="EMBL" id="SJZ44286.1"/>
    </source>
</evidence>
<dbReference type="InterPro" id="IPR001763">
    <property type="entry name" value="Rhodanese-like_dom"/>
</dbReference>
<reference evidence="4 5" key="1">
    <citation type="submission" date="2017-02" db="EMBL/GenBank/DDBJ databases">
        <authorList>
            <person name="Peterson S.W."/>
        </authorList>
    </citation>
    <scope>NUCLEOTIDE SEQUENCE [LARGE SCALE GENOMIC DNA]</scope>
    <source>
        <strain evidence="4 5">DSM 22335</strain>
    </source>
</reference>
<proteinExistence type="predicted"/>
<keyword evidence="4" id="KW-0808">Transferase</keyword>
<gene>
    <name evidence="4" type="ORF">SAMN04488132_10240</name>
</gene>
<dbReference type="GO" id="GO:0016740">
    <property type="term" value="F:transferase activity"/>
    <property type="evidence" value="ECO:0007669"/>
    <property type="project" value="UniProtKB-KW"/>
</dbReference>
<dbReference type="SMART" id="SM00450">
    <property type="entry name" value="RHOD"/>
    <property type="match status" value="1"/>
</dbReference>
<dbReference type="Pfam" id="PF00581">
    <property type="entry name" value="Rhodanese"/>
    <property type="match status" value="1"/>
</dbReference>
<dbReference type="PANTHER" id="PTHR43031:SF1">
    <property type="entry name" value="PYRIDINE NUCLEOTIDE-DISULPHIDE OXIDOREDUCTASE"/>
    <property type="match status" value="1"/>
</dbReference>
<dbReference type="SUPFAM" id="SSF52821">
    <property type="entry name" value="Rhodanese/Cell cycle control phosphatase"/>
    <property type="match status" value="1"/>
</dbReference>
<dbReference type="InterPro" id="IPR013766">
    <property type="entry name" value="Thioredoxin_domain"/>
</dbReference>
<feature type="signal peptide" evidence="1">
    <location>
        <begin position="1"/>
        <end position="24"/>
    </location>
</feature>
<dbReference type="STRING" id="413434.SAMN04488132_10240"/>
<dbReference type="Gene3D" id="3.40.250.10">
    <property type="entry name" value="Rhodanese-like domain"/>
    <property type="match status" value="1"/>
</dbReference>
<dbReference type="PANTHER" id="PTHR43031">
    <property type="entry name" value="FAD-DEPENDENT OXIDOREDUCTASE"/>
    <property type="match status" value="1"/>
</dbReference>